<evidence type="ECO:0000313" key="1">
    <source>
        <dbReference type="EMBL" id="EFU89935.1"/>
    </source>
</evidence>
<comment type="caution">
    <text evidence="1">The sequence shown here is derived from an EMBL/GenBank/DDBJ whole genome shotgun (WGS) entry which is preliminary data.</text>
</comment>
<name>A0ABC9P4J6_ENTFL</name>
<dbReference type="Proteomes" id="UP000004933">
    <property type="component" value="Unassembled WGS sequence"/>
</dbReference>
<protein>
    <submittedName>
        <fullName evidence="1">Uncharacterized protein</fullName>
    </submittedName>
</protein>
<reference evidence="1 2" key="1">
    <citation type="submission" date="2010-09" db="EMBL/GenBank/DDBJ databases">
        <authorList>
            <person name="Weinstock G."/>
            <person name="Sodergren E."/>
            <person name="Clifton S."/>
            <person name="Fulton L."/>
            <person name="Fulton B."/>
            <person name="Courtney L."/>
            <person name="Fronick C."/>
            <person name="Harrison M."/>
            <person name="Strong C."/>
            <person name="Farmer C."/>
            <person name="Delahaunty K."/>
            <person name="Markovic C."/>
            <person name="Hall O."/>
            <person name="Minx P."/>
            <person name="Tomlinson C."/>
            <person name="Mitreva M."/>
            <person name="Hou S."/>
            <person name="Chen J."/>
            <person name="Wollam A."/>
            <person name="Pepin K.H."/>
            <person name="Johnson M."/>
            <person name="Bhonagiri V."/>
            <person name="Zhang X."/>
            <person name="Suruliraj S."/>
            <person name="Warren W."/>
            <person name="Chinwalla A."/>
            <person name="Mardis E.R."/>
            <person name="Wilson R.K."/>
        </authorList>
    </citation>
    <scope>NUCLEOTIDE SEQUENCE [LARGE SCALE GENOMIC DNA]</scope>
    <source>
        <strain evidence="1 2">TX0630</strain>
    </source>
</reference>
<proteinExistence type="predicted"/>
<gene>
    <name evidence="1" type="ORF">HMPREF9511_02052</name>
</gene>
<sequence>MYIPSFIPPDKIYHKPLRNEKVKQKNKKSETTCKKLPHFFSIDSIRQLSD</sequence>
<dbReference type="EMBL" id="AEBE01000090">
    <property type="protein sequence ID" value="EFU89935.1"/>
    <property type="molecule type" value="Genomic_DNA"/>
</dbReference>
<accession>A0ABC9P4J6</accession>
<dbReference type="AlphaFoldDB" id="A0ABC9P4J6"/>
<organism evidence="1 2">
    <name type="scientific">Enterococcus faecalis TX0630</name>
    <dbReference type="NCBI Taxonomy" id="749508"/>
    <lineage>
        <taxon>Bacteria</taxon>
        <taxon>Bacillati</taxon>
        <taxon>Bacillota</taxon>
        <taxon>Bacilli</taxon>
        <taxon>Lactobacillales</taxon>
        <taxon>Enterococcaceae</taxon>
        <taxon>Enterococcus</taxon>
    </lineage>
</organism>
<evidence type="ECO:0000313" key="2">
    <source>
        <dbReference type="Proteomes" id="UP000004933"/>
    </source>
</evidence>